<feature type="transmembrane region" description="Helical" evidence="1">
    <location>
        <begin position="171"/>
        <end position="193"/>
    </location>
</feature>
<dbReference type="PANTHER" id="PTHR21371:SF1">
    <property type="entry name" value="KETOL-ACID REDUCTOISOMERASE, MITOCHONDRIAL"/>
    <property type="match status" value="1"/>
</dbReference>
<comment type="caution">
    <text evidence="3">The sequence shown here is derived from an EMBL/GenBank/DDBJ whole genome shotgun (WGS) entry which is preliminary data.</text>
</comment>
<evidence type="ECO:0000313" key="4">
    <source>
        <dbReference type="Proteomes" id="UP001314170"/>
    </source>
</evidence>
<dbReference type="Proteomes" id="UP001314170">
    <property type="component" value="Unassembled WGS sequence"/>
</dbReference>
<dbReference type="GO" id="GO:0004455">
    <property type="term" value="F:ketol-acid reductoisomerase activity"/>
    <property type="evidence" value="ECO:0007669"/>
    <property type="project" value="TreeGrafter"/>
</dbReference>
<dbReference type="GO" id="GO:0009097">
    <property type="term" value="P:isoleucine biosynthetic process"/>
    <property type="evidence" value="ECO:0007669"/>
    <property type="project" value="TreeGrafter"/>
</dbReference>
<dbReference type="InterPro" id="IPR013023">
    <property type="entry name" value="KARI"/>
</dbReference>
<name>A0AAV1QSF0_9ROSI</name>
<feature type="transmembrane region" description="Helical" evidence="1">
    <location>
        <begin position="205"/>
        <end position="224"/>
    </location>
</feature>
<proteinExistence type="predicted"/>
<dbReference type="InterPro" id="IPR013116">
    <property type="entry name" value="KARI_N"/>
</dbReference>
<dbReference type="GO" id="GO:0009099">
    <property type="term" value="P:L-valine biosynthetic process"/>
    <property type="evidence" value="ECO:0007669"/>
    <property type="project" value="TreeGrafter"/>
</dbReference>
<protein>
    <recommendedName>
        <fullName evidence="2">KARI N-terminal Rossmann domain-containing protein</fullName>
    </recommendedName>
</protein>
<dbReference type="GO" id="GO:0005739">
    <property type="term" value="C:mitochondrion"/>
    <property type="evidence" value="ECO:0007669"/>
    <property type="project" value="TreeGrafter"/>
</dbReference>
<dbReference type="GO" id="GO:0009507">
    <property type="term" value="C:chloroplast"/>
    <property type="evidence" value="ECO:0007669"/>
    <property type="project" value="TreeGrafter"/>
</dbReference>
<keyword evidence="4" id="KW-1185">Reference proteome</keyword>
<reference evidence="3 4" key="1">
    <citation type="submission" date="2024-01" db="EMBL/GenBank/DDBJ databases">
        <authorList>
            <person name="Waweru B."/>
        </authorList>
    </citation>
    <scope>NUCLEOTIDE SEQUENCE [LARGE SCALE GENOMIC DNA]</scope>
</reference>
<dbReference type="Pfam" id="PF07991">
    <property type="entry name" value="KARI_N"/>
    <property type="match status" value="1"/>
</dbReference>
<dbReference type="AlphaFoldDB" id="A0AAV1QSF0"/>
<dbReference type="Gene3D" id="3.40.50.720">
    <property type="entry name" value="NAD(P)-binding Rossmann-like Domain"/>
    <property type="match status" value="1"/>
</dbReference>
<dbReference type="EMBL" id="CAWUPB010000130">
    <property type="protein sequence ID" value="CAK7323639.1"/>
    <property type="molecule type" value="Genomic_DNA"/>
</dbReference>
<sequence length="515" mass="55775">MAAIYFSSSTPKPLSKSLCSTNLTRLSFVTLKPKPLAATLRSKAKMALAPFDPNKKPSSFSLDIGTSYSKKEEISLPVVRKRNYDLKLTAPSLLLSLSSTLLQNHLTPSDICNTLLKNSNGIDEDGGGDCAGDGTANIESPPPRTVSPGLHTCFESSKKISPSGYARETRFAFHCNVSALLVSAAALSKFLASWLGFPSKILPNLIPWIIFILVIVLLIIASIAKRRGDGYGGRSNGGSVVAVEKVLLARAKPLASLDLKTSVFNKEKIILDGHDEYIVKGGRELFPFLRNAFKGIKQIGVIGWGSQVDTLFLTLENLIHYKGSVQAQNLRDSLAEARSDIKVKVGLRKDSCSFVEARGAGFTEENDTLGDIWETISKSDLVLLLISDAAQSEKCNFNLMHQADIHEQVFSHMKPNSILGLSHGFLIEHLQSIGLDFPKNISVVAVCPLVEAHSVRRDYAQGQKIKNDAGINSSFSVHQDANGRAKDVALGWSVALGSPFTFATTLDHECKAPAL</sequence>
<accession>A0AAV1QSF0</accession>
<dbReference type="PANTHER" id="PTHR21371">
    <property type="entry name" value="KETOL-ACID REDUCTOISOMERASE, MITOCHONDRIAL"/>
    <property type="match status" value="1"/>
</dbReference>
<dbReference type="InterPro" id="IPR036291">
    <property type="entry name" value="NAD(P)-bd_dom_sf"/>
</dbReference>
<keyword evidence="1" id="KW-0472">Membrane</keyword>
<feature type="domain" description="KARI N-terminal Rossmann" evidence="2">
    <location>
        <begin position="279"/>
        <end position="504"/>
    </location>
</feature>
<dbReference type="SUPFAM" id="SSF51735">
    <property type="entry name" value="NAD(P)-binding Rossmann-fold domains"/>
    <property type="match status" value="1"/>
</dbReference>
<evidence type="ECO:0000313" key="3">
    <source>
        <dbReference type="EMBL" id="CAK7323639.1"/>
    </source>
</evidence>
<keyword evidence="1" id="KW-1133">Transmembrane helix</keyword>
<evidence type="ECO:0000259" key="2">
    <source>
        <dbReference type="PROSITE" id="PS51850"/>
    </source>
</evidence>
<organism evidence="3 4">
    <name type="scientific">Dovyalis caffra</name>
    <dbReference type="NCBI Taxonomy" id="77055"/>
    <lineage>
        <taxon>Eukaryota</taxon>
        <taxon>Viridiplantae</taxon>
        <taxon>Streptophyta</taxon>
        <taxon>Embryophyta</taxon>
        <taxon>Tracheophyta</taxon>
        <taxon>Spermatophyta</taxon>
        <taxon>Magnoliopsida</taxon>
        <taxon>eudicotyledons</taxon>
        <taxon>Gunneridae</taxon>
        <taxon>Pentapetalae</taxon>
        <taxon>rosids</taxon>
        <taxon>fabids</taxon>
        <taxon>Malpighiales</taxon>
        <taxon>Salicaceae</taxon>
        <taxon>Flacourtieae</taxon>
        <taxon>Dovyalis</taxon>
    </lineage>
</organism>
<evidence type="ECO:0000256" key="1">
    <source>
        <dbReference type="SAM" id="Phobius"/>
    </source>
</evidence>
<dbReference type="PROSITE" id="PS51850">
    <property type="entry name" value="KARI_N"/>
    <property type="match status" value="1"/>
</dbReference>
<gene>
    <name evidence="3" type="ORF">DCAF_LOCUS1268</name>
</gene>
<keyword evidence="1" id="KW-0812">Transmembrane</keyword>